<proteinExistence type="predicted"/>
<evidence type="ECO:0000313" key="2">
    <source>
        <dbReference type="EMBL" id="PAN48755.1"/>
    </source>
</evidence>
<evidence type="ECO:0000256" key="1">
    <source>
        <dbReference type="SAM" id="MobiDB-lite"/>
    </source>
</evidence>
<feature type="region of interest" description="Disordered" evidence="1">
    <location>
        <begin position="79"/>
        <end position="125"/>
    </location>
</feature>
<reference evidence="2" key="1">
    <citation type="submission" date="2018-04" db="EMBL/GenBank/DDBJ databases">
        <title>WGS assembly of Panicum hallii.</title>
        <authorList>
            <person name="Lovell J."/>
            <person name="Jenkins J."/>
            <person name="Lowry D."/>
            <person name="Mamidi S."/>
            <person name="Sreedasyam A."/>
            <person name="Weng X."/>
            <person name="Barry K."/>
            <person name="Bonette J."/>
            <person name="Campitelli B."/>
            <person name="Daum C."/>
            <person name="Gordon S."/>
            <person name="Gould B."/>
            <person name="Lipzen A."/>
            <person name="Macqueen A."/>
            <person name="Palacio-Mejia J."/>
            <person name="Plott C."/>
            <person name="Shakirov E."/>
            <person name="Shu S."/>
            <person name="Yoshinaga Y."/>
            <person name="Zane M."/>
            <person name="Rokhsar D."/>
            <person name="Grimwood J."/>
            <person name="Schmutz J."/>
            <person name="Juenger T."/>
        </authorList>
    </citation>
    <scope>NUCLEOTIDE SEQUENCE [LARGE SCALE GENOMIC DNA]</scope>
    <source>
        <strain evidence="2">FIL2</strain>
    </source>
</reference>
<protein>
    <submittedName>
        <fullName evidence="2">Uncharacterized protein</fullName>
    </submittedName>
</protein>
<dbReference type="Gramene" id="PAN48755">
    <property type="protein sequence ID" value="PAN48755"/>
    <property type="gene ID" value="PAHAL_9G402900"/>
</dbReference>
<feature type="region of interest" description="Disordered" evidence="1">
    <location>
        <begin position="1"/>
        <end position="21"/>
    </location>
</feature>
<sequence length="158" mass="17013">MTTLLVSRPFSPPPSPLTRMLPLPKRDLEVGVGARFASGGARATYQRRSGRGALAGAATPRAPFGAAAAARLVGNRRQSLPKARAAARNGRSLVPAPDDEGAGEGEPRREATLYAPTRPPELLDLPLPGSYSPCYLTRGEREGKWKLIEKRKRCRKAM</sequence>
<organism evidence="2">
    <name type="scientific">Panicum hallii</name>
    <dbReference type="NCBI Taxonomy" id="206008"/>
    <lineage>
        <taxon>Eukaryota</taxon>
        <taxon>Viridiplantae</taxon>
        <taxon>Streptophyta</taxon>
        <taxon>Embryophyta</taxon>
        <taxon>Tracheophyta</taxon>
        <taxon>Spermatophyta</taxon>
        <taxon>Magnoliopsida</taxon>
        <taxon>Liliopsida</taxon>
        <taxon>Poales</taxon>
        <taxon>Poaceae</taxon>
        <taxon>PACMAD clade</taxon>
        <taxon>Panicoideae</taxon>
        <taxon>Panicodae</taxon>
        <taxon>Paniceae</taxon>
        <taxon>Panicinae</taxon>
        <taxon>Panicum</taxon>
        <taxon>Panicum sect. Panicum</taxon>
    </lineage>
</organism>
<dbReference type="EMBL" id="CM008054">
    <property type="protein sequence ID" value="PAN48755.1"/>
    <property type="molecule type" value="Genomic_DNA"/>
</dbReference>
<dbReference type="Proteomes" id="UP000243499">
    <property type="component" value="Chromosome 9"/>
</dbReference>
<dbReference type="AlphaFoldDB" id="A0A2S3IP42"/>
<name>A0A2S3IP42_9POAL</name>
<accession>A0A2S3IP42</accession>
<gene>
    <name evidence="2" type="ORF">PAHAL_9G402900</name>
</gene>